<reference evidence="2" key="3">
    <citation type="submission" date="2021-02" db="UniProtKB">
        <authorList>
            <consortium name="EnsemblMetazoa"/>
        </authorList>
    </citation>
    <scope>IDENTIFICATION</scope>
    <source>
        <strain evidence="2">USDA</strain>
    </source>
</reference>
<dbReference type="InterPro" id="IPR052849">
    <property type="entry name" value="MORN_repeat_protein"/>
</dbReference>
<dbReference type="VEuPathDB" id="VectorBase:PHUM376780"/>
<dbReference type="InParanoid" id="E0VQE5"/>
<evidence type="ECO:0000313" key="2">
    <source>
        <dbReference type="EnsemblMetazoa" id="PHUM376780-PA"/>
    </source>
</evidence>
<evidence type="ECO:0000313" key="3">
    <source>
        <dbReference type="Proteomes" id="UP000009046"/>
    </source>
</evidence>
<protein>
    <recommendedName>
        <fullName evidence="4">MORN repeat protein</fullName>
    </recommendedName>
</protein>
<dbReference type="RefSeq" id="XP_002428339.1">
    <property type="nucleotide sequence ID" value="XM_002428294.1"/>
</dbReference>
<dbReference type="SUPFAM" id="SSF82185">
    <property type="entry name" value="Histone H3 K4-specific methyltransferase SET7/9 N-terminal domain"/>
    <property type="match status" value="1"/>
</dbReference>
<dbReference type="EnsemblMetazoa" id="PHUM376780-RA">
    <property type="protein sequence ID" value="PHUM376780-PA"/>
    <property type="gene ID" value="PHUM376780"/>
</dbReference>
<dbReference type="AlphaFoldDB" id="E0VQE5"/>
<proteinExistence type="predicted"/>
<reference evidence="1" key="1">
    <citation type="submission" date="2007-04" db="EMBL/GenBank/DDBJ databases">
        <title>Annotation of Pediculus humanus corporis strain USDA.</title>
        <authorList>
            <person name="Kirkness E."/>
            <person name="Hannick L."/>
            <person name="Hass B."/>
            <person name="Bruggner R."/>
            <person name="Lawson D."/>
            <person name="Bidwell S."/>
            <person name="Joardar V."/>
            <person name="Caler E."/>
            <person name="Walenz B."/>
            <person name="Inman J."/>
            <person name="Schobel S."/>
            <person name="Galinsky K."/>
            <person name="Amedeo P."/>
            <person name="Strausberg R."/>
        </authorList>
    </citation>
    <scope>NUCLEOTIDE SEQUENCE</scope>
    <source>
        <strain evidence="1">USDA</strain>
    </source>
</reference>
<dbReference type="Proteomes" id="UP000009046">
    <property type="component" value="Unassembled WGS sequence"/>
</dbReference>
<name>E0VQE5_PEDHC</name>
<dbReference type="PANTHER" id="PTHR46917:SF1">
    <property type="entry name" value="MORN REPEAT-CONTAINING PROTEIN 2"/>
    <property type="match status" value="1"/>
</dbReference>
<dbReference type="OrthoDB" id="437960at2759"/>
<dbReference type="EMBL" id="AAZO01004400">
    <property type="status" value="NOT_ANNOTATED_CDS"/>
    <property type="molecule type" value="Genomic_DNA"/>
</dbReference>
<evidence type="ECO:0000313" key="1">
    <source>
        <dbReference type="EMBL" id="EEB15601.1"/>
    </source>
</evidence>
<accession>E0VQE5</accession>
<evidence type="ECO:0008006" key="4">
    <source>
        <dbReference type="Google" id="ProtNLM"/>
    </source>
</evidence>
<reference evidence="1" key="2">
    <citation type="submission" date="2007-04" db="EMBL/GenBank/DDBJ databases">
        <title>The genome of the human body louse.</title>
        <authorList>
            <consortium name="The Human Body Louse Genome Consortium"/>
            <person name="Kirkness E."/>
            <person name="Walenz B."/>
            <person name="Hass B."/>
            <person name="Bruggner R."/>
            <person name="Strausberg R."/>
        </authorList>
    </citation>
    <scope>NUCLEOTIDE SEQUENCE</scope>
    <source>
        <strain evidence="1">USDA</strain>
    </source>
</reference>
<organism>
    <name type="scientific">Pediculus humanus subsp. corporis</name>
    <name type="common">Body louse</name>
    <dbReference type="NCBI Taxonomy" id="121224"/>
    <lineage>
        <taxon>Eukaryota</taxon>
        <taxon>Metazoa</taxon>
        <taxon>Ecdysozoa</taxon>
        <taxon>Arthropoda</taxon>
        <taxon>Hexapoda</taxon>
        <taxon>Insecta</taxon>
        <taxon>Pterygota</taxon>
        <taxon>Neoptera</taxon>
        <taxon>Paraneoptera</taxon>
        <taxon>Psocodea</taxon>
        <taxon>Troctomorpha</taxon>
        <taxon>Phthiraptera</taxon>
        <taxon>Anoplura</taxon>
        <taxon>Pediculidae</taxon>
        <taxon>Pediculus</taxon>
    </lineage>
</organism>
<dbReference type="HOGENOM" id="CLU_1557140_0_0_1"/>
<gene>
    <name evidence="2" type="primary">8240240</name>
    <name evidence="1" type="ORF">Phum_PHUM376780</name>
</gene>
<dbReference type="CTD" id="8240240"/>
<dbReference type="EMBL" id="DS235418">
    <property type="protein sequence ID" value="EEB15601.1"/>
    <property type="molecule type" value="Genomic_DNA"/>
</dbReference>
<dbReference type="GeneID" id="8240240"/>
<dbReference type="PANTHER" id="PTHR46917">
    <property type="entry name" value="MORN REPEAT-CONTAINING PROTEIN 2"/>
    <property type="match status" value="1"/>
</dbReference>
<keyword evidence="3" id="KW-1185">Reference proteome</keyword>
<sequence length="172" mass="20176">MGDKTELNEFREMQMKIGFEDENILFVESDNVFTHNNGDEYSGQFSAFKDKQRIVMEGYGTYKTNDNQLYEGIWENDNLKEARKIIFSDLSEFSGFLEEMIIQGPGQYKFDNVEISGNFVHNNLLGNIFLKDPNNHIWLGNVKPYDLFILFNPLHSFWQSVLNLPQKQSTFY</sequence>
<dbReference type="OMA" id="VKMHGPG"/>
<dbReference type="KEGG" id="phu:Phum_PHUM376780"/>
<dbReference type="STRING" id="121224.E0VQE5"/>